<sequence>MRFQAAESLAEQIAQYIGQQIITGALAPKQRVQELKVAGELNVSRGSVREALLLLERRHLVNIFARRGAVVADLTASDAESLYDMYASLLATLARLTAQRWQPDELAPLEAHLRHLERLSSQVEINAEQLVEEGFGLMDLCLPIANNPFLTETLQNFRFAVSRMYFLATKDNPQEFRYSVRFFSGVVEAVRLRDPDTINRLVSEFAQHQKQLLVSFLIASEGGSSRSAWQSAPVPQA</sequence>
<feature type="domain" description="HTH gntR-type" evidence="4">
    <location>
        <begin position="7"/>
        <end position="74"/>
    </location>
</feature>
<dbReference type="InterPro" id="IPR008920">
    <property type="entry name" value="TF_FadR/GntR_C"/>
</dbReference>
<dbReference type="EMBL" id="BAABBO010000024">
    <property type="protein sequence ID" value="GAA3979662.1"/>
    <property type="molecule type" value="Genomic_DNA"/>
</dbReference>
<dbReference type="InterPro" id="IPR036388">
    <property type="entry name" value="WH-like_DNA-bd_sf"/>
</dbReference>
<dbReference type="PANTHER" id="PTHR43537:SF24">
    <property type="entry name" value="GLUCONATE OPERON TRANSCRIPTIONAL REPRESSOR"/>
    <property type="match status" value="1"/>
</dbReference>
<keyword evidence="2" id="KW-0238">DNA-binding</keyword>
<keyword evidence="1" id="KW-0805">Transcription regulation</keyword>
<protein>
    <submittedName>
        <fullName evidence="5">GntR family transcriptional regulator</fullName>
    </submittedName>
</protein>
<evidence type="ECO:0000313" key="6">
    <source>
        <dbReference type="Proteomes" id="UP001501337"/>
    </source>
</evidence>
<dbReference type="InterPro" id="IPR036390">
    <property type="entry name" value="WH_DNA-bd_sf"/>
</dbReference>
<dbReference type="PROSITE" id="PS50949">
    <property type="entry name" value="HTH_GNTR"/>
    <property type="match status" value="1"/>
</dbReference>
<reference evidence="6" key="1">
    <citation type="journal article" date="2019" name="Int. J. Syst. Evol. Microbiol.">
        <title>The Global Catalogue of Microorganisms (GCM) 10K type strain sequencing project: providing services to taxonomists for standard genome sequencing and annotation.</title>
        <authorList>
            <consortium name="The Broad Institute Genomics Platform"/>
            <consortium name="The Broad Institute Genome Sequencing Center for Infectious Disease"/>
            <person name="Wu L."/>
            <person name="Ma J."/>
        </authorList>
    </citation>
    <scope>NUCLEOTIDE SEQUENCE [LARGE SCALE GENOMIC DNA]</scope>
    <source>
        <strain evidence="6">JCM 17555</strain>
    </source>
</reference>
<dbReference type="CDD" id="cd07377">
    <property type="entry name" value="WHTH_GntR"/>
    <property type="match status" value="1"/>
</dbReference>
<name>A0ABP7QB64_9GAMM</name>
<dbReference type="InterPro" id="IPR000524">
    <property type="entry name" value="Tscrpt_reg_HTH_GntR"/>
</dbReference>
<dbReference type="SUPFAM" id="SSF48008">
    <property type="entry name" value="GntR ligand-binding domain-like"/>
    <property type="match status" value="1"/>
</dbReference>
<dbReference type="SMART" id="SM00895">
    <property type="entry name" value="FCD"/>
    <property type="match status" value="1"/>
</dbReference>
<dbReference type="SMART" id="SM00345">
    <property type="entry name" value="HTH_GNTR"/>
    <property type="match status" value="1"/>
</dbReference>
<dbReference type="Gene3D" id="1.10.10.10">
    <property type="entry name" value="Winged helix-like DNA-binding domain superfamily/Winged helix DNA-binding domain"/>
    <property type="match status" value="1"/>
</dbReference>
<organism evidence="5 6">
    <name type="scientific">Allohahella marinimesophila</name>
    <dbReference type="NCBI Taxonomy" id="1054972"/>
    <lineage>
        <taxon>Bacteria</taxon>
        <taxon>Pseudomonadati</taxon>
        <taxon>Pseudomonadota</taxon>
        <taxon>Gammaproteobacteria</taxon>
        <taxon>Oceanospirillales</taxon>
        <taxon>Hahellaceae</taxon>
        <taxon>Allohahella</taxon>
    </lineage>
</organism>
<dbReference type="Gene3D" id="1.20.120.530">
    <property type="entry name" value="GntR ligand-binding domain-like"/>
    <property type="match status" value="1"/>
</dbReference>
<evidence type="ECO:0000313" key="5">
    <source>
        <dbReference type="EMBL" id="GAA3979662.1"/>
    </source>
</evidence>
<proteinExistence type="predicted"/>
<evidence type="ECO:0000256" key="2">
    <source>
        <dbReference type="ARBA" id="ARBA00023125"/>
    </source>
</evidence>
<comment type="caution">
    <text evidence="5">The sequence shown here is derived from an EMBL/GenBank/DDBJ whole genome shotgun (WGS) entry which is preliminary data.</text>
</comment>
<accession>A0ABP7QB64</accession>
<dbReference type="Proteomes" id="UP001501337">
    <property type="component" value="Unassembled WGS sequence"/>
</dbReference>
<dbReference type="InterPro" id="IPR011711">
    <property type="entry name" value="GntR_C"/>
</dbReference>
<evidence type="ECO:0000256" key="3">
    <source>
        <dbReference type="ARBA" id="ARBA00023163"/>
    </source>
</evidence>
<dbReference type="Pfam" id="PF07729">
    <property type="entry name" value="FCD"/>
    <property type="match status" value="1"/>
</dbReference>
<dbReference type="Pfam" id="PF00392">
    <property type="entry name" value="GntR"/>
    <property type="match status" value="1"/>
</dbReference>
<evidence type="ECO:0000259" key="4">
    <source>
        <dbReference type="PROSITE" id="PS50949"/>
    </source>
</evidence>
<evidence type="ECO:0000256" key="1">
    <source>
        <dbReference type="ARBA" id="ARBA00023015"/>
    </source>
</evidence>
<keyword evidence="6" id="KW-1185">Reference proteome</keyword>
<dbReference type="PANTHER" id="PTHR43537">
    <property type="entry name" value="TRANSCRIPTIONAL REGULATOR, GNTR FAMILY"/>
    <property type="match status" value="1"/>
</dbReference>
<dbReference type="RefSeq" id="WP_344809808.1">
    <property type="nucleotide sequence ID" value="NZ_BAABBO010000024.1"/>
</dbReference>
<dbReference type="SUPFAM" id="SSF46785">
    <property type="entry name" value="Winged helix' DNA-binding domain"/>
    <property type="match status" value="1"/>
</dbReference>
<keyword evidence="3" id="KW-0804">Transcription</keyword>
<gene>
    <name evidence="5" type="ORF">GCM10022278_40220</name>
</gene>